<evidence type="ECO:0000313" key="1">
    <source>
        <dbReference type="EMBL" id="EMJ5254505.1"/>
    </source>
</evidence>
<dbReference type="Proteomes" id="UP000324120">
    <property type="component" value="Unassembled WGS sequence"/>
</dbReference>
<dbReference type="SMR" id="A0A178SKL5"/>
<evidence type="ECO:0000313" key="4">
    <source>
        <dbReference type="EMBL" id="TZE50755.1"/>
    </source>
</evidence>
<name>A0A178SKL5_ECOLX</name>
<proteinExistence type="predicted"/>
<dbReference type="Proteomes" id="UP000288730">
    <property type="component" value="Unassembled WGS sequence"/>
</dbReference>
<evidence type="ECO:0000313" key="2">
    <source>
        <dbReference type="EMBL" id="MIB63814.1"/>
    </source>
</evidence>
<comment type="caution">
    <text evidence="2">The sequence shown here is derived from an EMBL/GenBank/DDBJ whole genome shotgun (WGS) entry which is preliminary data.</text>
</comment>
<sequence length="128" mass="14817">MITLRKLIGNINMTKEPEQQSPLELWFERIIDVPLEKLTVEDLCRAIRQNLCIDQLMPRVLEVLTKEPLAGEYYDGELIAALSTIKGEDLKDQKSTFTQIRQLINQLEPSDINDDLRKDILKINQIIV</sequence>
<dbReference type="CDD" id="cd20691">
    <property type="entry name" value="CdiI_EC536-like"/>
    <property type="match status" value="1"/>
</dbReference>
<evidence type="ECO:0000313" key="5">
    <source>
        <dbReference type="Proteomes" id="UP000271175"/>
    </source>
</evidence>
<reference evidence="2 5" key="1">
    <citation type="submission" date="2018-10" db="EMBL/GenBank/DDBJ databases">
        <authorList>
            <consortium name="NARMS: The National Antimicrobial Resistance Monitoring System"/>
        </authorList>
    </citation>
    <scope>NUCLEOTIDE SEQUENCE [LARGE SCALE GENOMIC DNA]</scope>
    <source>
        <strain evidence="2 5">CVM N17EC0276</strain>
    </source>
</reference>
<dbReference type="Proteomes" id="UP000271175">
    <property type="component" value="Unassembled WGS sequence"/>
</dbReference>
<evidence type="ECO:0000313" key="7">
    <source>
        <dbReference type="Proteomes" id="UP000324120"/>
    </source>
</evidence>
<dbReference type="Pfam" id="PF18616">
    <property type="entry name" value="CdiI_3"/>
    <property type="match status" value="1"/>
</dbReference>
<reference evidence="1" key="4">
    <citation type="submission" date="2024-02" db="EMBL/GenBank/DDBJ databases">
        <authorList>
            <consortium name="Clinical and Environmental Microbiology Branch: Whole genome sequencing antimicrobial resistance pathogens in the healthcare setting"/>
        </authorList>
    </citation>
    <scope>NUCLEOTIDE SEQUENCE</scope>
    <source>
        <strain evidence="1">1924188</strain>
    </source>
</reference>
<reference evidence="4 7" key="3">
    <citation type="submission" date="2019-06" db="EMBL/GenBank/DDBJ databases">
        <title>The presence and diversity of blaCTX-M among Escherichia coli from urban wastewater and feedlot cattle, in Alberta, Canada.</title>
        <authorList>
            <person name="Cormier A.C."/>
            <person name="Chalmer G."/>
            <person name="Cook S.R."/>
            <person name="Zaheer R."/>
            <person name="Hannon S.J."/>
            <person name="Booker C.W."/>
            <person name="Read R."/>
            <person name="Gow S.P."/>
            <person name="Mcallister T.A."/>
            <person name="Boerlin P."/>
        </authorList>
    </citation>
    <scope>NUCLEOTIDE SEQUENCE [LARGE SCALE GENOMIC DNA]</scope>
    <source>
        <strain evidence="4 7">347</strain>
    </source>
</reference>
<gene>
    <name evidence="1" type="primary">cdiI</name>
    <name evidence="2" type="ORF">D9E49_26155</name>
    <name evidence="3" type="ORF">EPS76_11175</name>
    <name evidence="4" type="ORF">FKO60_04800</name>
    <name evidence="1" type="ORF">R8O40_002735</name>
</gene>
<accession>A0A178SKL5</accession>
<dbReference type="Proteomes" id="UP001285616">
    <property type="component" value="Unassembled WGS sequence"/>
</dbReference>
<dbReference type="EMBL" id="SCJN01000072">
    <property type="protein sequence ID" value="RXD16338.1"/>
    <property type="molecule type" value="Genomic_DNA"/>
</dbReference>
<dbReference type="AlphaFoldDB" id="A0A178SKL5"/>
<reference evidence="3 6" key="2">
    <citation type="submission" date="2019-01" db="EMBL/GenBank/DDBJ databases">
        <title>Genomic analysis of febrile catheter-associated UTI E. coli isolates.</title>
        <authorList>
            <person name="Potter R."/>
            <person name="Zou Z."/>
            <person name="Henderson J."/>
            <person name="Dantas G."/>
        </authorList>
    </citation>
    <scope>NUCLEOTIDE SEQUENCE [LARGE SCALE GENOMIC DNA]</scope>
    <source>
        <strain evidence="3 6">29_CAASB</strain>
    </source>
</reference>
<protein>
    <submittedName>
        <fullName evidence="2">Immunity protein CdiI</fullName>
    </submittedName>
    <submittedName>
        <fullName evidence="1">Toxin-immunity protein system imunity protein CdiI</fullName>
    </submittedName>
</protein>
<dbReference type="EMBL" id="ROAL01000047">
    <property type="protein sequence ID" value="MIB63814.1"/>
    <property type="molecule type" value="Genomic_DNA"/>
</dbReference>
<organism evidence="2 5">
    <name type="scientific">Escherichia coli</name>
    <dbReference type="NCBI Taxonomy" id="562"/>
    <lineage>
        <taxon>Bacteria</taxon>
        <taxon>Pseudomonadati</taxon>
        <taxon>Pseudomonadota</taxon>
        <taxon>Gammaproteobacteria</taxon>
        <taxon>Enterobacterales</taxon>
        <taxon>Enterobacteriaceae</taxon>
        <taxon>Escherichia</taxon>
    </lineage>
</organism>
<evidence type="ECO:0000313" key="3">
    <source>
        <dbReference type="EMBL" id="RXD16338.1"/>
    </source>
</evidence>
<dbReference type="RefSeq" id="WP_000631802.1">
    <property type="nucleotide sequence ID" value="NZ_AP022171.1"/>
</dbReference>
<dbReference type="EMBL" id="VHKY01000002">
    <property type="protein sequence ID" value="TZE50755.1"/>
    <property type="molecule type" value="Genomic_DNA"/>
</dbReference>
<evidence type="ECO:0000313" key="6">
    <source>
        <dbReference type="Proteomes" id="UP000288730"/>
    </source>
</evidence>
<dbReference type="InterPro" id="IPR040547">
    <property type="entry name" value="CdiI"/>
</dbReference>
<dbReference type="EMBL" id="ABONVU020000009">
    <property type="protein sequence ID" value="EMJ5254505.1"/>
    <property type="molecule type" value="Genomic_DNA"/>
</dbReference>